<evidence type="ECO:0000313" key="2">
    <source>
        <dbReference type="EMBL" id="THU53532.1"/>
    </source>
</evidence>
<protein>
    <submittedName>
        <fullName evidence="2">Uncharacterized protein</fullName>
    </submittedName>
</protein>
<keyword evidence="3" id="KW-1185">Reference proteome</keyword>
<comment type="caution">
    <text evidence="2">The sequence shown here is derived from an EMBL/GenBank/DDBJ whole genome shotgun (WGS) entry which is preliminary data.</text>
</comment>
<feature type="region of interest" description="Disordered" evidence="1">
    <location>
        <begin position="64"/>
        <end position="83"/>
    </location>
</feature>
<reference evidence="2 3" key="1">
    <citation type="journal article" date="2019" name="Nat. Plants">
        <title>Genome sequencing of Musa balbisiana reveals subgenome evolution and function divergence in polyploid bananas.</title>
        <authorList>
            <person name="Yao X."/>
        </authorList>
    </citation>
    <scope>NUCLEOTIDE SEQUENCE [LARGE SCALE GENOMIC DNA]</scope>
    <source>
        <strain evidence="3">cv. DH-PKW</strain>
        <tissue evidence="2">Leaves</tissue>
    </source>
</reference>
<organism evidence="2 3">
    <name type="scientific">Musa balbisiana</name>
    <name type="common">Banana</name>
    <dbReference type="NCBI Taxonomy" id="52838"/>
    <lineage>
        <taxon>Eukaryota</taxon>
        <taxon>Viridiplantae</taxon>
        <taxon>Streptophyta</taxon>
        <taxon>Embryophyta</taxon>
        <taxon>Tracheophyta</taxon>
        <taxon>Spermatophyta</taxon>
        <taxon>Magnoliopsida</taxon>
        <taxon>Liliopsida</taxon>
        <taxon>Zingiberales</taxon>
        <taxon>Musaceae</taxon>
        <taxon>Musa</taxon>
    </lineage>
</organism>
<evidence type="ECO:0000256" key="1">
    <source>
        <dbReference type="SAM" id="MobiDB-lite"/>
    </source>
</evidence>
<dbReference type="AlphaFoldDB" id="A0A4S8IZR8"/>
<proteinExistence type="predicted"/>
<dbReference type="Proteomes" id="UP000317650">
    <property type="component" value="Chromosome 10"/>
</dbReference>
<sequence length="83" mass="9467">MTVLDPLGSLMRPTERGRARMAEAADGADVRKYLLPELTVGRGAFLKILNGTVPLEQVRERTVLASPMHQKKKQKRLQRERER</sequence>
<evidence type="ECO:0000313" key="3">
    <source>
        <dbReference type="Proteomes" id="UP000317650"/>
    </source>
</evidence>
<name>A0A4S8IZR8_MUSBA</name>
<gene>
    <name evidence="2" type="ORF">C4D60_Mb10t15390</name>
</gene>
<accession>A0A4S8IZR8</accession>
<dbReference type="EMBL" id="PYDT01000008">
    <property type="protein sequence ID" value="THU53532.1"/>
    <property type="molecule type" value="Genomic_DNA"/>
</dbReference>